<dbReference type="AlphaFoldDB" id="A0A1I0P067"/>
<proteinExistence type="predicted"/>
<protein>
    <submittedName>
        <fullName evidence="2">Glycosyltransferase involved in cell wall bisynthesis</fullName>
    </submittedName>
</protein>
<evidence type="ECO:0000313" key="2">
    <source>
        <dbReference type="EMBL" id="SEW07458.1"/>
    </source>
</evidence>
<feature type="domain" description="Glycosyl transferase family 1" evidence="1">
    <location>
        <begin position="222"/>
        <end position="396"/>
    </location>
</feature>
<dbReference type="GO" id="GO:0016757">
    <property type="term" value="F:glycosyltransferase activity"/>
    <property type="evidence" value="ECO:0007669"/>
    <property type="project" value="InterPro"/>
</dbReference>
<dbReference type="EMBL" id="FOJI01000004">
    <property type="protein sequence ID" value="SEW07458.1"/>
    <property type="molecule type" value="Genomic_DNA"/>
</dbReference>
<dbReference type="OrthoDB" id="2023634at2"/>
<dbReference type="SUPFAM" id="SSF53756">
    <property type="entry name" value="UDP-Glycosyltransferase/glycogen phosphorylase"/>
    <property type="match status" value="1"/>
</dbReference>
<sequence length="426" mass="48803">MNLSRIAIDIAAKCKPILVKIIPIQLLRAVKDGLIEKNTNNLKNQNIKEFDSEKYKNGINLIGNIRADNGLGQSTRLVADIITNSGIDFSVYNYYQLPGGSMTDTSYDYKISEDLPYNINLIHVNASEFTVAYMQLGKKIWDSRYNIAFWLWELEDFPDEWVGCIDLVDEIWTPAEFVSESIRKKTDKPVRTIPYPVKAPTDERYDRMHFNLPKDKFLFFMMYNSGSIMERKNPIGTLEAFKKAFDKDNSSVGLVIKINEMEDSSEIAKIMDFFDGYTSIYFITTNMSKVEVNSLVKAVDVLVSLHRAEGFGLGMAEAMLVGTPTIATNWSANTEFMNSEVACMVDYELIEIKEDYGLFKKGYRWADADINQAAEYMKKLYQDADFAMNMADNAKKFIEEKLSIESAVKLVNDRVEQIYLEKRKLK</sequence>
<name>A0A1I0P067_9FIRM</name>
<organism evidence="2 3">
    <name type="scientific">[Clostridium] fimetarium</name>
    <dbReference type="NCBI Taxonomy" id="99656"/>
    <lineage>
        <taxon>Bacteria</taxon>
        <taxon>Bacillati</taxon>
        <taxon>Bacillota</taxon>
        <taxon>Clostridia</taxon>
        <taxon>Lachnospirales</taxon>
        <taxon>Lachnospiraceae</taxon>
    </lineage>
</organism>
<dbReference type="Gene3D" id="3.40.50.2000">
    <property type="entry name" value="Glycogen Phosphorylase B"/>
    <property type="match status" value="1"/>
</dbReference>
<keyword evidence="2" id="KW-0808">Transferase</keyword>
<dbReference type="PANTHER" id="PTHR46656:SF3">
    <property type="entry name" value="PUTATIVE-RELATED"/>
    <property type="match status" value="1"/>
</dbReference>
<evidence type="ECO:0000259" key="1">
    <source>
        <dbReference type="Pfam" id="PF00534"/>
    </source>
</evidence>
<dbReference type="RefSeq" id="WP_092451775.1">
    <property type="nucleotide sequence ID" value="NZ_FOJI01000004.1"/>
</dbReference>
<gene>
    <name evidence="2" type="ORF">SAMN05421659_10446</name>
</gene>
<keyword evidence="3" id="KW-1185">Reference proteome</keyword>
<dbReference type="PANTHER" id="PTHR46656">
    <property type="entry name" value="PUTATIVE-RELATED"/>
    <property type="match status" value="1"/>
</dbReference>
<dbReference type="STRING" id="99656.SAMN05421659_10446"/>
<dbReference type="Pfam" id="PF00534">
    <property type="entry name" value="Glycos_transf_1"/>
    <property type="match status" value="1"/>
</dbReference>
<dbReference type="InterPro" id="IPR001296">
    <property type="entry name" value="Glyco_trans_1"/>
</dbReference>
<evidence type="ECO:0000313" key="3">
    <source>
        <dbReference type="Proteomes" id="UP000199701"/>
    </source>
</evidence>
<dbReference type="Proteomes" id="UP000199701">
    <property type="component" value="Unassembled WGS sequence"/>
</dbReference>
<accession>A0A1I0P067</accession>
<dbReference type="CDD" id="cd03801">
    <property type="entry name" value="GT4_PimA-like"/>
    <property type="match status" value="1"/>
</dbReference>
<reference evidence="2 3" key="1">
    <citation type="submission" date="2016-10" db="EMBL/GenBank/DDBJ databases">
        <authorList>
            <person name="de Groot N.N."/>
        </authorList>
    </citation>
    <scope>NUCLEOTIDE SEQUENCE [LARGE SCALE GENOMIC DNA]</scope>
    <source>
        <strain evidence="2 3">DSM 9179</strain>
    </source>
</reference>